<dbReference type="Proteomes" id="UP001482620">
    <property type="component" value="Unassembled WGS sequence"/>
</dbReference>
<comment type="caution">
    <text evidence="2">The sequence shown here is derived from an EMBL/GenBank/DDBJ whole genome shotgun (WGS) entry which is preliminary data.</text>
</comment>
<keyword evidence="3" id="KW-1185">Reference proteome</keyword>
<feature type="compositionally biased region" description="Polar residues" evidence="1">
    <location>
        <begin position="96"/>
        <end position="106"/>
    </location>
</feature>
<evidence type="ECO:0000256" key="1">
    <source>
        <dbReference type="SAM" id="MobiDB-lite"/>
    </source>
</evidence>
<reference evidence="2 3" key="1">
    <citation type="submission" date="2021-06" db="EMBL/GenBank/DDBJ databases">
        <authorList>
            <person name="Palmer J.M."/>
        </authorList>
    </citation>
    <scope>NUCLEOTIDE SEQUENCE [LARGE SCALE GENOMIC DNA]</scope>
    <source>
        <strain evidence="3">if_2019</strain>
        <tissue evidence="2">Muscle</tissue>
    </source>
</reference>
<feature type="region of interest" description="Disordered" evidence="1">
    <location>
        <begin position="96"/>
        <end position="121"/>
    </location>
</feature>
<dbReference type="EMBL" id="JAHRIQ010105824">
    <property type="protein sequence ID" value="MEQ2255722.1"/>
    <property type="molecule type" value="Genomic_DNA"/>
</dbReference>
<evidence type="ECO:0000313" key="3">
    <source>
        <dbReference type="Proteomes" id="UP001482620"/>
    </source>
</evidence>
<name>A0ABV0VEK9_9TELE</name>
<gene>
    <name evidence="2" type="ORF">ILYODFUR_016865</name>
</gene>
<sequence length="142" mass="16234">MCPSSLTAWEAVDEDGHILKMSRANLYLLDCGQVVHIIILMAPRPHFGNPWLRRIFTFVLSPHSKMLLVLNPSKGLSVWSVEDLPELLGQDKMQCSPAQSMSSYSQPEAEDNYSTHRGSHSSIDNKYIKAMENFFRLQMYFL</sequence>
<accession>A0ABV0VEK9</accession>
<evidence type="ECO:0000313" key="2">
    <source>
        <dbReference type="EMBL" id="MEQ2255722.1"/>
    </source>
</evidence>
<proteinExistence type="predicted"/>
<organism evidence="2 3">
    <name type="scientific">Ilyodon furcidens</name>
    <name type="common">goldbreast splitfin</name>
    <dbReference type="NCBI Taxonomy" id="33524"/>
    <lineage>
        <taxon>Eukaryota</taxon>
        <taxon>Metazoa</taxon>
        <taxon>Chordata</taxon>
        <taxon>Craniata</taxon>
        <taxon>Vertebrata</taxon>
        <taxon>Euteleostomi</taxon>
        <taxon>Actinopterygii</taxon>
        <taxon>Neopterygii</taxon>
        <taxon>Teleostei</taxon>
        <taxon>Neoteleostei</taxon>
        <taxon>Acanthomorphata</taxon>
        <taxon>Ovalentaria</taxon>
        <taxon>Atherinomorphae</taxon>
        <taxon>Cyprinodontiformes</taxon>
        <taxon>Goodeidae</taxon>
        <taxon>Ilyodon</taxon>
    </lineage>
</organism>
<protein>
    <submittedName>
        <fullName evidence="2">Uncharacterized protein</fullName>
    </submittedName>
</protein>